<dbReference type="GO" id="GO:0006465">
    <property type="term" value="P:signal peptide processing"/>
    <property type="evidence" value="ECO:0007669"/>
    <property type="project" value="UniProtKB-UniRule"/>
</dbReference>
<proteinExistence type="predicted"/>
<dbReference type="EMBL" id="BQKC01000001">
    <property type="protein sequence ID" value="GJM55355.1"/>
    <property type="molecule type" value="Genomic_DNA"/>
</dbReference>
<dbReference type="GO" id="GO:0004252">
    <property type="term" value="F:serine-type endopeptidase activity"/>
    <property type="evidence" value="ECO:0007669"/>
    <property type="project" value="UniProtKB-UniRule"/>
</dbReference>
<evidence type="ECO:0000256" key="1">
    <source>
        <dbReference type="NCBIfam" id="TIGR02228"/>
    </source>
</evidence>
<feature type="transmembrane region" description="Helical" evidence="2">
    <location>
        <begin position="132"/>
        <end position="154"/>
    </location>
</feature>
<keyword evidence="2" id="KW-0812">Transmembrane</keyword>
<evidence type="ECO:0000256" key="2">
    <source>
        <dbReference type="SAM" id="Phobius"/>
    </source>
</evidence>
<keyword evidence="2" id="KW-0472">Membrane</keyword>
<comment type="caution">
    <text evidence="3">The sequence shown here is derived from an EMBL/GenBank/DDBJ whole genome shotgun (WGS) entry which is preliminary data.</text>
</comment>
<dbReference type="GO" id="GO:0009003">
    <property type="term" value="F:signal peptidase activity"/>
    <property type="evidence" value="ECO:0007669"/>
    <property type="project" value="UniProtKB-EC"/>
</dbReference>
<dbReference type="RefSeq" id="WP_168353971.1">
    <property type="nucleotide sequence ID" value="NZ_JBBPIA010000002.1"/>
</dbReference>
<sequence length="168" mass="17097">MGRFRSLIINAQIVVLVAVVFVSLGAEALGWGAYAIATGSMEPSVSVGSLAVCAPVGGRAPVEGEVVAYERAGTVVVHRVVSVSGDGSLVCKGDRNDEPDPGTVRAEALVGRLVLSVPAAGAALCALAEHRAQAVCALVVLDAALCLLPGAAIPRRPKRRRGKRPVVG</sequence>
<evidence type="ECO:0000313" key="3">
    <source>
        <dbReference type="EMBL" id="GJM55355.1"/>
    </source>
</evidence>
<dbReference type="EC" id="3.4.21.89" evidence="1"/>
<organism evidence="3 4">
    <name type="scientific">Granulimonas faecalis</name>
    <dbReference type="NCBI Taxonomy" id="2894155"/>
    <lineage>
        <taxon>Bacteria</taxon>
        <taxon>Bacillati</taxon>
        <taxon>Actinomycetota</taxon>
        <taxon>Coriobacteriia</taxon>
        <taxon>Coriobacteriales</taxon>
        <taxon>Kribbibacteriaceae</taxon>
        <taxon>Granulimonas</taxon>
    </lineage>
</organism>
<dbReference type="GO" id="GO:0016020">
    <property type="term" value="C:membrane"/>
    <property type="evidence" value="ECO:0007669"/>
    <property type="project" value="UniProtKB-UniRule"/>
</dbReference>
<dbReference type="Proteomes" id="UP001055025">
    <property type="component" value="Unassembled WGS sequence"/>
</dbReference>
<keyword evidence="2" id="KW-1133">Transmembrane helix</keyword>
<dbReference type="InterPro" id="IPR001733">
    <property type="entry name" value="Peptidase_S26B"/>
</dbReference>
<accession>A0AAV5B1G5</accession>
<gene>
    <name evidence="3" type="ORF">ATOP_10100</name>
</gene>
<name>A0AAV5B1G5_9ACTN</name>
<keyword evidence="4" id="KW-1185">Reference proteome</keyword>
<dbReference type="AlphaFoldDB" id="A0AAV5B1G5"/>
<evidence type="ECO:0000313" key="4">
    <source>
        <dbReference type="Proteomes" id="UP001055025"/>
    </source>
</evidence>
<feature type="transmembrane region" description="Helical" evidence="2">
    <location>
        <begin position="7"/>
        <end position="34"/>
    </location>
</feature>
<protein>
    <recommendedName>
        <fullName evidence="1">Signal peptidase I</fullName>
        <ecNumber evidence="1">3.4.21.89</ecNumber>
    </recommendedName>
</protein>
<dbReference type="NCBIfam" id="TIGR02228">
    <property type="entry name" value="sigpep_I_arch"/>
    <property type="match status" value="1"/>
</dbReference>
<reference evidence="3" key="1">
    <citation type="journal article" date="2022" name="Int. J. Syst. Evol. Microbiol.">
        <title>Granulimonas faecalis gen. nov., sp. nov., and Leptogranulimonas caecicola gen. nov., sp. nov., novel lactate-producing Atopobiaceae bacteria isolated from mouse intestines, and an emended description of the family Atopobiaceae.</title>
        <authorList>
            <person name="Morinaga K."/>
            <person name="Kusada H."/>
            <person name="Sakamoto S."/>
            <person name="Murakami T."/>
            <person name="Toyoda A."/>
            <person name="Mori H."/>
            <person name="Meng X.Y."/>
            <person name="Takashino M."/>
            <person name="Murotomi K."/>
            <person name="Tamaki H."/>
        </authorList>
    </citation>
    <scope>NUCLEOTIDE SEQUENCE</scope>
    <source>
        <strain evidence="3">OPF53</strain>
    </source>
</reference>